<name>Q16Y86_AEDAE</name>
<dbReference type="HOGENOM" id="CLU_2499703_0_0_1"/>
<dbReference type="Proteomes" id="UP000682892">
    <property type="component" value="Unassembled WGS sequence"/>
</dbReference>
<reference evidence="1" key="1">
    <citation type="submission" date="2005-10" db="EMBL/GenBank/DDBJ databases">
        <authorList>
            <person name="Loftus B.J."/>
            <person name="Nene V.M."/>
            <person name="Hannick L.I."/>
            <person name="Bidwell S."/>
            <person name="Haas B."/>
            <person name="Amedeo P."/>
            <person name="Orvis J."/>
            <person name="Wortman J.R."/>
            <person name="White O.R."/>
            <person name="Salzberg S."/>
            <person name="Shumway M."/>
            <person name="Koo H."/>
            <person name="Zhao Y."/>
            <person name="Holmes M."/>
            <person name="Miller J."/>
            <person name="Schatz M."/>
            <person name="Pop M."/>
            <person name="Pai G."/>
            <person name="Utterback T."/>
            <person name="Rogers Y.-H."/>
            <person name="Kravitz S."/>
            <person name="Fraser C.M."/>
        </authorList>
    </citation>
    <scope>NUCLEOTIDE SEQUENCE</scope>
    <source>
        <strain evidence="1">Liverpool</strain>
    </source>
</reference>
<evidence type="ECO:0000313" key="1">
    <source>
        <dbReference type="EMBL" id="EAT39582.1"/>
    </source>
</evidence>
<evidence type="ECO:0000313" key="2">
    <source>
        <dbReference type="Proteomes" id="UP000682892"/>
    </source>
</evidence>
<reference evidence="1" key="2">
    <citation type="journal article" date="2007" name="Science">
        <title>Genome sequence of Aedes aegypti, a major arbovirus vector.</title>
        <authorList>
            <person name="Nene V."/>
            <person name="Wortman J.R."/>
            <person name="Lawson D."/>
            <person name="Haas B."/>
            <person name="Kodira C."/>
            <person name="Tu Z.J."/>
            <person name="Loftus B."/>
            <person name="Xi Z."/>
            <person name="Megy K."/>
            <person name="Grabherr M."/>
            <person name="Ren Q."/>
            <person name="Zdobnov E.M."/>
            <person name="Lobo N.F."/>
            <person name="Campbell K.S."/>
            <person name="Brown S.E."/>
            <person name="Bonaldo M.F."/>
            <person name="Zhu J."/>
            <person name="Sinkins S.P."/>
            <person name="Hogenkamp D.G."/>
            <person name="Amedeo P."/>
            <person name="Arensburger P."/>
            <person name="Atkinson P.W."/>
            <person name="Bidwell S."/>
            <person name="Biedler J."/>
            <person name="Birney E."/>
            <person name="Bruggner R.V."/>
            <person name="Costas J."/>
            <person name="Coy M.R."/>
            <person name="Crabtree J."/>
            <person name="Crawford M."/>
            <person name="Debruyn B."/>
            <person name="Decaprio D."/>
            <person name="Eiglmeier K."/>
            <person name="Eisenstadt E."/>
            <person name="El-Dorry H."/>
            <person name="Gelbart W.M."/>
            <person name="Gomes S.L."/>
            <person name="Hammond M."/>
            <person name="Hannick L.I."/>
            <person name="Hogan J.R."/>
            <person name="Holmes M.H."/>
            <person name="Jaffe D."/>
            <person name="Johnston J.S."/>
            <person name="Kennedy R.C."/>
            <person name="Koo H."/>
            <person name="Kravitz S."/>
            <person name="Kriventseva E.V."/>
            <person name="Kulp D."/>
            <person name="Labutti K."/>
            <person name="Lee E."/>
            <person name="Li S."/>
            <person name="Lovin D.D."/>
            <person name="Mao C."/>
            <person name="Mauceli E."/>
            <person name="Menck C.F."/>
            <person name="Miller J.R."/>
            <person name="Montgomery P."/>
            <person name="Mori A."/>
            <person name="Nascimento A.L."/>
            <person name="Naveira H.F."/>
            <person name="Nusbaum C."/>
            <person name="O'leary S."/>
            <person name="Orvis J."/>
            <person name="Pertea M."/>
            <person name="Quesneville H."/>
            <person name="Reidenbach K.R."/>
            <person name="Rogers Y.H."/>
            <person name="Roth C.W."/>
            <person name="Schneider J.R."/>
            <person name="Schatz M."/>
            <person name="Shumway M."/>
            <person name="Stanke M."/>
            <person name="Stinson E.O."/>
            <person name="Tubio J.M."/>
            <person name="Vanzee J.P."/>
            <person name="Verjovski-Almeida S."/>
            <person name="Werner D."/>
            <person name="White O."/>
            <person name="Wyder S."/>
            <person name="Zeng Q."/>
            <person name="Zhao Q."/>
            <person name="Zhao Y."/>
            <person name="Hill C.A."/>
            <person name="Raikhel A.S."/>
            <person name="Soares M.B."/>
            <person name="Knudson D.L."/>
            <person name="Lee N.H."/>
            <person name="Galagan J."/>
            <person name="Salzberg S.L."/>
            <person name="Paulsen I.T."/>
            <person name="Dimopoulos G."/>
            <person name="Collins F.H."/>
            <person name="Birren B."/>
            <person name="Fraser-Liggett C.M."/>
            <person name="Severson D.W."/>
        </authorList>
    </citation>
    <scope>NUCLEOTIDE SEQUENCE [LARGE SCALE GENOMIC DNA]</scope>
    <source>
        <strain evidence="1">Liverpool</strain>
    </source>
</reference>
<accession>Q16Y86</accession>
<proteinExistence type="predicted"/>
<organism evidence="1 2">
    <name type="scientific">Aedes aegypti</name>
    <name type="common">Yellowfever mosquito</name>
    <name type="synonym">Culex aegypti</name>
    <dbReference type="NCBI Taxonomy" id="7159"/>
    <lineage>
        <taxon>Eukaryota</taxon>
        <taxon>Metazoa</taxon>
        <taxon>Ecdysozoa</taxon>
        <taxon>Arthropoda</taxon>
        <taxon>Hexapoda</taxon>
        <taxon>Insecta</taxon>
        <taxon>Pterygota</taxon>
        <taxon>Neoptera</taxon>
        <taxon>Endopterygota</taxon>
        <taxon>Diptera</taxon>
        <taxon>Nematocera</taxon>
        <taxon>Culicoidea</taxon>
        <taxon>Culicidae</taxon>
        <taxon>Culicinae</taxon>
        <taxon>Aedini</taxon>
        <taxon>Aedes</taxon>
        <taxon>Stegomyia</taxon>
    </lineage>
</organism>
<sequence>MLPLGFRHHRPRSITLIRHFIVTSAQSLLNSSPNHTSLLNNPGLSRAVLMKAFLLSTIILITQSLNHALPSASGYFLFRFARCKWL</sequence>
<dbReference type="PaxDb" id="7159-AAEL008633-PA"/>
<gene>
    <name evidence="1" type="ORF">AaeL_AAEL008633</name>
</gene>
<dbReference type="EMBL" id="CH477522">
    <property type="protein sequence ID" value="EAT39582.1"/>
    <property type="molecule type" value="Genomic_DNA"/>
</dbReference>
<dbReference type="AlphaFoldDB" id="Q16Y86"/>
<reference evidence="1" key="3">
    <citation type="submission" date="2012-09" db="EMBL/GenBank/DDBJ databases">
        <authorList>
            <consortium name="VectorBase"/>
        </authorList>
    </citation>
    <scope>NUCLEOTIDE SEQUENCE</scope>
    <source>
        <strain evidence="1">Liverpool</strain>
    </source>
</reference>
<protein>
    <submittedName>
        <fullName evidence="1">AAEL008633-PA</fullName>
    </submittedName>
</protein>